<protein>
    <submittedName>
        <fullName evidence="2">DNA-3-methyladenine glycosylase I</fullName>
    </submittedName>
</protein>
<dbReference type="AlphaFoldDB" id="A0A3N4G1W4"/>
<feature type="binding site" evidence="1">
    <location>
        <position position="178"/>
    </location>
    <ligand>
        <name>Zn(2+)</name>
        <dbReference type="ChEBI" id="CHEBI:29105"/>
    </ligand>
</feature>
<dbReference type="GO" id="GO:0008725">
    <property type="term" value="F:DNA-3-methyladenine glycosylase activity"/>
    <property type="evidence" value="ECO:0007669"/>
    <property type="project" value="InterPro"/>
</dbReference>
<dbReference type="InterPro" id="IPR011257">
    <property type="entry name" value="DNA_glycosylase"/>
</dbReference>
<dbReference type="Proteomes" id="UP000267536">
    <property type="component" value="Unassembled WGS sequence"/>
</dbReference>
<dbReference type="PANTHER" id="PTHR30037:SF4">
    <property type="entry name" value="DNA-3-METHYLADENINE GLYCOSYLASE I"/>
    <property type="match status" value="1"/>
</dbReference>
<comment type="caution">
    <text evidence="2">The sequence shown here is derived from an EMBL/GenBank/DDBJ whole genome shotgun (WGS) entry which is preliminary data.</text>
</comment>
<dbReference type="PANTHER" id="PTHR30037">
    <property type="entry name" value="DNA-3-METHYLADENINE GLYCOSYLASE 1"/>
    <property type="match status" value="1"/>
</dbReference>
<keyword evidence="3" id="KW-1185">Reference proteome</keyword>
<dbReference type="SUPFAM" id="SSF48150">
    <property type="entry name" value="DNA-glycosylase"/>
    <property type="match status" value="1"/>
</dbReference>
<dbReference type="OrthoDB" id="9807664at2"/>
<dbReference type="RefSeq" id="WP_123932826.1">
    <property type="nucleotide sequence ID" value="NZ_JBPSDP010000014.1"/>
</dbReference>
<evidence type="ECO:0000313" key="2">
    <source>
        <dbReference type="EMBL" id="RPA56939.1"/>
    </source>
</evidence>
<keyword evidence="1" id="KW-0479">Metal-binding</keyword>
<accession>A0A3N4G1W4</accession>
<feature type="binding site" evidence="1">
    <location>
        <position position="26"/>
    </location>
    <ligand>
        <name>Zn(2+)</name>
        <dbReference type="ChEBI" id="CHEBI:29105"/>
    </ligand>
</feature>
<dbReference type="GO" id="GO:0006284">
    <property type="term" value="P:base-excision repair"/>
    <property type="evidence" value="ECO:0007669"/>
    <property type="project" value="InterPro"/>
</dbReference>
<keyword evidence="1" id="KW-0862">Zinc</keyword>
<dbReference type="Pfam" id="PF03352">
    <property type="entry name" value="Adenine_glyco"/>
    <property type="match status" value="1"/>
</dbReference>
<feature type="binding site" evidence="1">
    <location>
        <position position="14"/>
    </location>
    <ligand>
        <name>Zn(2+)</name>
        <dbReference type="ChEBI" id="CHEBI:29105"/>
    </ligand>
</feature>
<dbReference type="Gene3D" id="1.10.340.30">
    <property type="entry name" value="Hypothetical protein, domain 2"/>
    <property type="match status" value="1"/>
</dbReference>
<feature type="binding site" evidence="1">
    <location>
        <position position="182"/>
    </location>
    <ligand>
        <name>Zn(2+)</name>
        <dbReference type="ChEBI" id="CHEBI:29105"/>
    </ligand>
</feature>
<organism evidence="2 3">
    <name type="scientific">Gordonia oryzae</name>
    <dbReference type="NCBI Taxonomy" id="2487349"/>
    <lineage>
        <taxon>Bacteria</taxon>
        <taxon>Bacillati</taxon>
        <taxon>Actinomycetota</taxon>
        <taxon>Actinomycetes</taxon>
        <taxon>Mycobacteriales</taxon>
        <taxon>Gordoniaceae</taxon>
        <taxon>Gordonia</taxon>
    </lineage>
</organism>
<dbReference type="EMBL" id="RKMH01000021">
    <property type="protein sequence ID" value="RPA56939.1"/>
    <property type="molecule type" value="Genomic_DNA"/>
</dbReference>
<gene>
    <name evidence="2" type="ORF">EF294_20390</name>
</gene>
<evidence type="ECO:0000256" key="1">
    <source>
        <dbReference type="PIRSR" id="PIRSR605019-1"/>
    </source>
</evidence>
<sequence>MSDVIVGDDGISRCTWAAREPETTYHDTEWGFPLSGDAALFERVCLEGFQSGLSWRTILTKRENFRKAFSSFDIPTVARFGEADVARLLGDAGIIRHRGKIEASINNARHAEDLIDAEGSLEAFFWRYAPDRDHVPGSMTTSPESLALSKDLKKLGWRFVGPTTMFALMQAAGLVNDHAFDCAIRPTVDAAIAAHPRPS</sequence>
<dbReference type="InterPro" id="IPR052891">
    <property type="entry name" value="DNA-3mA_glycosylase"/>
</dbReference>
<reference evidence="2 3" key="1">
    <citation type="submission" date="2018-11" db="EMBL/GenBank/DDBJ databases">
        <title>Draft genome sequence of Gordonia sp. RS15-1S isolated from rice stems.</title>
        <authorList>
            <person name="Muangham S."/>
        </authorList>
    </citation>
    <scope>NUCLEOTIDE SEQUENCE [LARGE SCALE GENOMIC DNA]</scope>
    <source>
        <strain evidence="2 3">RS15-1S</strain>
    </source>
</reference>
<dbReference type="GO" id="GO:0046872">
    <property type="term" value="F:metal ion binding"/>
    <property type="evidence" value="ECO:0007669"/>
    <property type="project" value="UniProtKB-KW"/>
</dbReference>
<evidence type="ECO:0000313" key="3">
    <source>
        <dbReference type="Proteomes" id="UP000267536"/>
    </source>
</evidence>
<proteinExistence type="predicted"/>
<dbReference type="InterPro" id="IPR005019">
    <property type="entry name" value="Adenine_glyco"/>
</dbReference>
<name>A0A3N4G1W4_9ACTN</name>